<gene>
    <name evidence="3" type="ORF">LPMP_312180</name>
</gene>
<evidence type="ECO:0000313" key="3">
    <source>
        <dbReference type="EMBL" id="AIO00805.1"/>
    </source>
</evidence>
<dbReference type="OrthoDB" id="265606at2759"/>
<feature type="compositionally biased region" description="Basic and acidic residues" evidence="1">
    <location>
        <begin position="44"/>
        <end position="59"/>
    </location>
</feature>
<keyword evidence="2" id="KW-0472">Membrane</keyword>
<dbReference type="AlphaFoldDB" id="A0A088RZT5"/>
<keyword evidence="2" id="KW-0812">Transmembrane</keyword>
<feature type="region of interest" description="Disordered" evidence="1">
    <location>
        <begin position="38"/>
        <end position="60"/>
    </location>
</feature>
<dbReference type="GeneID" id="22577644"/>
<dbReference type="KEGG" id="lpan:LPMP_312180"/>
<evidence type="ECO:0000256" key="1">
    <source>
        <dbReference type="SAM" id="MobiDB-lite"/>
    </source>
</evidence>
<evidence type="ECO:0000313" key="4">
    <source>
        <dbReference type="Proteomes" id="UP000063063"/>
    </source>
</evidence>
<name>A0A088RZT5_LEIPA</name>
<keyword evidence="2" id="KW-1133">Transmembrane helix</keyword>
<proteinExistence type="predicted"/>
<keyword evidence="4" id="KW-1185">Reference proteome</keyword>
<accession>A0A088RZT5</accession>
<dbReference type="VEuPathDB" id="TriTrypDB:LPAL13_310029000"/>
<feature type="transmembrane region" description="Helical" evidence="2">
    <location>
        <begin position="6"/>
        <end position="31"/>
    </location>
</feature>
<organism evidence="3 4">
    <name type="scientific">Leishmania panamensis</name>
    <dbReference type="NCBI Taxonomy" id="5679"/>
    <lineage>
        <taxon>Eukaryota</taxon>
        <taxon>Discoba</taxon>
        <taxon>Euglenozoa</taxon>
        <taxon>Kinetoplastea</taxon>
        <taxon>Metakinetoplastina</taxon>
        <taxon>Trypanosomatida</taxon>
        <taxon>Trypanosomatidae</taxon>
        <taxon>Leishmaniinae</taxon>
        <taxon>Leishmania</taxon>
        <taxon>Leishmania guyanensis species complex</taxon>
    </lineage>
</organism>
<dbReference type="RefSeq" id="XP_010701605.1">
    <property type="nucleotide sequence ID" value="XM_010703303.1"/>
</dbReference>
<dbReference type="VEuPathDB" id="TriTrypDB:LPMP_312180"/>
<protein>
    <submittedName>
        <fullName evidence="3">Uncharacterized protein</fullName>
    </submittedName>
</protein>
<reference evidence="3 4" key="1">
    <citation type="journal article" date="2015" name="Sci. Rep.">
        <title>The genome of Leishmania panamensis: insights into genomics of the L. (Viannia) subgenus.</title>
        <authorList>
            <person name="Llanes A."/>
            <person name="Restrepo C.M."/>
            <person name="Vecchio G.D."/>
            <person name="Anguizola F.J."/>
            <person name="Lleonart R."/>
        </authorList>
    </citation>
    <scope>NUCLEOTIDE SEQUENCE [LARGE SCALE GENOMIC DNA]</scope>
    <source>
        <strain evidence="3 4">MHOM/PA/94/PSC-1</strain>
    </source>
</reference>
<dbReference type="Proteomes" id="UP000063063">
    <property type="component" value="Chromosome 31"/>
</dbReference>
<dbReference type="EMBL" id="CP009400">
    <property type="protein sequence ID" value="AIO00805.1"/>
    <property type="molecule type" value="Genomic_DNA"/>
</dbReference>
<feature type="region of interest" description="Disordered" evidence="1">
    <location>
        <begin position="107"/>
        <end position="152"/>
    </location>
</feature>
<evidence type="ECO:0000256" key="2">
    <source>
        <dbReference type="SAM" id="Phobius"/>
    </source>
</evidence>
<sequence>MSSLGALSLVGTLLIVLLVIGTLVVVLHIAYRKDSVALEEEREPELRATAEASRTHHEPSFTQMPEAIPVERAASDNVPALGNVVIKDMNLLRSYEGELVRVDVHNSPPEALTNGAAPSDETGNQGRGLQGVGTMTGPSGQRPVSAESPPTLEDLQPTEEIAFPADLQHGGYVIVECPKGHEELAGEEDGTTAAVAPTQQLSNRRGKTPPPRLEFYRHRTSSALYGTAQYCHSPLSNSGA</sequence>